<proteinExistence type="predicted"/>
<dbReference type="EMBL" id="PITJ01000072">
    <property type="protein sequence ID" value="TBU04916.1"/>
    <property type="molecule type" value="Genomic_DNA"/>
</dbReference>
<evidence type="ECO:0000313" key="3">
    <source>
        <dbReference type="Proteomes" id="UP000292362"/>
    </source>
</evidence>
<feature type="chain" id="PRO_5021030523" description="Spindle pole body component" evidence="1">
    <location>
        <begin position="20"/>
        <end position="582"/>
    </location>
</feature>
<evidence type="ECO:0008006" key="4">
    <source>
        <dbReference type="Google" id="ProtNLM"/>
    </source>
</evidence>
<organism evidence="2 3">
    <name type="scientific">Hamiltosporidium tvaerminnensis</name>
    <dbReference type="NCBI Taxonomy" id="1176355"/>
    <lineage>
        <taxon>Eukaryota</taxon>
        <taxon>Fungi</taxon>
        <taxon>Fungi incertae sedis</taxon>
        <taxon>Microsporidia</taxon>
        <taxon>Dubosqiidae</taxon>
        <taxon>Hamiltosporidium</taxon>
    </lineage>
</organism>
<feature type="signal peptide" evidence="1">
    <location>
        <begin position="1"/>
        <end position="19"/>
    </location>
</feature>
<gene>
    <name evidence="2" type="ORF">CWI37_0072p0030</name>
</gene>
<evidence type="ECO:0000313" key="2">
    <source>
        <dbReference type="EMBL" id="TBU04916.1"/>
    </source>
</evidence>
<dbReference type="Proteomes" id="UP000292362">
    <property type="component" value="Unassembled WGS sequence"/>
</dbReference>
<comment type="caution">
    <text evidence="2">The sequence shown here is derived from an EMBL/GenBank/DDBJ whole genome shotgun (WGS) entry which is preliminary data.</text>
</comment>
<dbReference type="VEuPathDB" id="MicrosporidiaDB:CWI37_0072p0030"/>
<protein>
    <recommendedName>
        <fullName evidence="4">Spindle pole body component</fullName>
    </recommendedName>
</protein>
<name>A0A4Q9LBK4_9MICR</name>
<reference evidence="2 3" key="1">
    <citation type="submission" date="2017-12" db="EMBL/GenBank/DDBJ databases">
        <authorList>
            <person name="Pombert J.-F."/>
            <person name="Haag K.L."/>
            <person name="Ebert D."/>
        </authorList>
    </citation>
    <scope>NUCLEOTIDE SEQUENCE [LARGE SCALE GENOMIC DNA]</scope>
    <source>
        <strain evidence="2">FI-OER-3-3</strain>
    </source>
</reference>
<dbReference type="AlphaFoldDB" id="A0A4Q9LBK4"/>
<evidence type="ECO:0000256" key="1">
    <source>
        <dbReference type="SAM" id="SignalP"/>
    </source>
</evidence>
<sequence length="582" mass="69722">MSWISIILTLVFSHFSLNASFYDLDDKEIYLNVLEDTIYSGSSSNNSFNCSNSKKVEPEAILSNDSIGYKNDLTGPRNNSDIEMKTEVDSIDCIQHIELLNSDLLKPLNEYNEYLLVDHELKVKAALDALKTVLCETNNITAFNFRYVFLKKTSNSIKTTNLSLKIRKHLVIINNVYRFFLLENDFLKELEQMYKKNDYQKTLIRCFSNIDPVFEYIINYIDEGIKKLYSNENFEFEYKNLKKSVLEYEFLQCSNVNNLGFHNLYIQNWNLLYSANFIEYWKQTILNILNLKNNYIYLILPEFRSFEIKLKAEINSIQLKNGSFFIAILVLKSILNNPIIKTIQERFRAAVSKNKTFSLNHEECKWYLKNKHILRKHFMKVLKIFVISIEHNMFHSVLYTLERVIYYDFIRKKLSSNFLLCYHFLNIMNNVLFLMDKILVQGLFLYINVFVKSVIEEKCASRYRTCDENIFFYIDISIKRKILLLYIRLYESLFDRQMNFWNKKSGEQYNSIFLYFEDIKKFMETNNMFLILKSRRIGTEFCFNIDDLLLLSSCLIQRIYKLRFEIECFINLRNYFQRFFKN</sequence>
<accession>A0A4Q9LBK4</accession>
<keyword evidence="1" id="KW-0732">Signal</keyword>